<dbReference type="eggNOG" id="COG4984">
    <property type="taxonomic scope" value="Bacteria"/>
</dbReference>
<feature type="domain" description="DUF2157" evidence="2">
    <location>
        <begin position="18"/>
        <end position="158"/>
    </location>
</feature>
<dbReference type="HOGENOM" id="CLU_050363_1_0_0"/>
<keyword evidence="1" id="KW-1133">Transmembrane helix</keyword>
<feature type="transmembrane region" description="Helical" evidence="1">
    <location>
        <begin position="79"/>
        <end position="98"/>
    </location>
</feature>
<dbReference type="STRING" id="1499967.U27_01270"/>
<name>A0A081C9W5_VECG1</name>
<feature type="transmembrane region" description="Helical" evidence="1">
    <location>
        <begin position="134"/>
        <end position="151"/>
    </location>
</feature>
<dbReference type="Pfam" id="PF09925">
    <property type="entry name" value="DUF2157"/>
    <property type="match status" value="1"/>
</dbReference>
<keyword evidence="4" id="KW-1185">Reference proteome</keyword>
<evidence type="ECO:0000313" key="4">
    <source>
        <dbReference type="Proteomes" id="UP000030661"/>
    </source>
</evidence>
<evidence type="ECO:0000259" key="2">
    <source>
        <dbReference type="Pfam" id="PF09925"/>
    </source>
</evidence>
<dbReference type="AlphaFoldDB" id="A0A081C9W5"/>
<feature type="transmembrane region" description="Helical" evidence="1">
    <location>
        <begin position="110"/>
        <end position="128"/>
    </location>
</feature>
<feature type="transmembrane region" description="Helical" evidence="1">
    <location>
        <begin position="245"/>
        <end position="265"/>
    </location>
</feature>
<evidence type="ECO:0000256" key="1">
    <source>
        <dbReference type="SAM" id="Phobius"/>
    </source>
</evidence>
<sequence length="330" mass="37398">MPLNPLDTPVTGTRLHTLASEGHLSDTALERALIFAEIIPPKHRWQTFLRGLLLMLGVTFILAGVIFFFAYNWAQMGRFLKFGLLQAAIAATVGISWYKGLEHLSGKLSLLMAAVLVGPLLAVYGQTYQTGADPYELFLGWAVLIVGWVVISRFASLWVCWLLLLNISLILYWTQILDMERWTFAGMCEAGFLLNASAILVWEWLAAPKIPWLSGRWIPRLLLCASTAFLTIPTISCIFDYASEPFLLLAPILYFSFIAACLWIYQRVIHDLFVLAVCLFSLIIIITAFFMEMLGEGFIFLMFYSFLIIVQTAAVVFWLRKVEKTWRDTA</sequence>
<accession>A0A081C9W5</accession>
<feature type="transmembrane region" description="Helical" evidence="1">
    <location>
        <begin position="52"/>
        <end position="73"/>
    </location>
</feature>
<dbReference type="Proteomes" id="UP000030661">
    <property type="component" value="Unassembled WGS sequence"/>
</dbReference>
<keyword evidence="1" id="KW-0812">Transmembrane</keyword>
<evidence type="ECO:0000313" key="3">
    <source>
        <dbReference type="EMBL" id="GAK61370.1"/>
    </source>
</evidence>
<feature type="transmembrane region" description="Helical" evidence="1">
    <location>
        <begin position="217"/>
        <end position="239"/>
    </location>
</feature>
<feature type="transmembrane region" description="Helical" evidence="1">
    <location>
        <begin position="297"/>
        <end position="319"/>
    </location>
</feature>
<feature type="transmembrane region" description="Helical" evidence="1">
    <location>
        <begin position="158"/>
        <end position="176"/>
    </location>
</feature>
<feature type="transmembrane region" description="Helical" evidence="1">
    <location>
        <begin position="182"/>
        <end position="205"/>
    </location>
</feature>
<protein>
    <submittedName>
        <fullName evidence="3">Putative membrane protein</fullName>
    </submittedName>
</protein>
<organism evidence="3">
    <name type="scientific">Vecturithrix granuli</name>
    <dbReference type="NCBI Taxonomy" id="1499967"/>
    <lineage>
        <taxon>Bacteria</taxon>
        <taxon>Candidatus Moduliflexota</taxon>
        <taxon>Candidatus Vecturitrichia</taxon>
        <taxon>Candidatus Vecturitrichales</taxon>
        <taxon>Candidatus Vecturitrichaceae</taxon>
        <taxon>Candidatus Vecturithrix</taxon>
    </lineage>
</organism>
<keyword evidence="1" id="KW-0472">Membrane</keyword>
<gene>
    <name evidence="3" type="ORF">U27_01270</name>
</gene>
<reference evidence="3" key="1">
    <citation type="journal article" date="2015" name="PeerJ">
        <title>First genomic representation of candidate bacterial phylum KSB3 points to enhanced environmental sensing as a trigger of wastewater bulking.</title>
        <authorList>
            <person name="Sekiguchi Y."/>
            <person name="Ohashi A."/>
            <person name="Parks D.H."/>
            <person name="Yamauchi T."/>
            <person name="Tyson G.W."/>
            <person name="Hugenholtz P."/>
        </authorList>
    </citation>
    <scope>NUCLEOTIDE SEQUENCE [LARGE SCALE GENOMIC DNA]</scope>
</reference>
<dbReference type="EMBL" id="DF820478">
    <property type="protein sequence ID" value="GAK61370.1"/>
    <property type="molecule type" value="Genomic_DNA"/>
</dbReference>
<feature type="transmembrane region" description="Helical" evidence="1">
    <location>
        <begin position="272"/>
        <end position="291"/>
    </location>
</feature>
<dbReference type="InterPro" id="IPR018677">
    <property type="entry name" value="DUF2157"/>
</dbReference>
<proteinExistence type="predicted"/>